<evidence type="ECO:0000256" key="1">
    <source>
        <dbReference type="SAM" id="Phobius"/>
    </source>
</evidence>
<keyword evidence="1" id="KW-0472">Membrane</keyword>
<sequence>VTSAYTNCPAAYFINKFDRLVIHKENKNIFIGDIVYSPQCISPMYLSVILVSGLLSLAYPFLVK</sequence>
<keyword evidence="2" id="KW-1185">Reference proteome</keyword>
<name>A0A915KUC4_ROMCU</name>
<evidence type="ECO:0000313" key="2">
    <source>
        <dbReference type="Proteomes" id="UP000887565"/>
    </source>
</evidence>
<dbReference type="WBParaSite" id="nRc.2.0.1.t41183-RA">
    <property type="protein sequence ID" value="nRc.2.0.1.t41183-RA"/>
    <property type="gene ID" value="nRc.2.0.1.g41183"/>
</dbReference>
<proteinExistence type="predicted"/>
<reference evidence="3" key="1">
    <citation type="submission" date="2022-11" db="UniProtKB">
        <authorList>
            <consortium name="WormBaseParasite"/>
        </authorList>
    </citation>
    <scope>IDENTIFICATION</scope>
</reference>
<organism evidence="2 3">
    <name type="scientific">Romanomermis culicivorax</name>
    <name type="common">Nematode worm</name>
    <dbReference type="NCBI Taxonomy" id="13658"/>
    <lineage>
        <taxon>Eukaryota</taxon>
        <taxon>Metazoa</taxon>
        <taxon>Ecdysozoa</taxon>
        <taxon>Nematoda</taxon>
        <taxon>Enoplea</taxon>
        <taxon>Dorylaimia</taxon>
        <taxon>Mermithida</taxon>
        <taxon>Mermithoidea</taxon>
        <taxon>Mermithidae</taxon>
        <taxon>Romanomermis</taxon>
    </lineage>
</organism>
<protein>
    <submittedName>
        <fullName evidence="3">Uncharacterized protein</fullName>
    </submittedName>
</protein>
<accession>A0A915KUC4</accession>
<feature type="transmembrane region" description="Helical" evidence="1">
    <location>
        <begin position="44"/>
        <end position="63"/>
    </location>
</feature>
<dbReference type="Proteomes" id="UP000887565">
    <property type="component" value="Unplaced"/>
</dbReference>
<keyword evidence="1" id="KW-1133">Transmembrane helix</keyword>
<dbReference type="AlphaFoldDB" id="A0A915KUC4"/>
<keyword evidence="1" id="KW-0812">Transmembrane</keyword>
<evidence type="ECO:0000313" key="3">
    <source>
        <dbReference type="WBParaSite" id="nRc.2.0.1.t41183-RA"/>
    </source>
</evidence>